<accession>A0A8J4PKP3</accession>
<reference evidence="3" key="1">
    <citation type="submission" date="2020-01" db="EMBL/GenBank/DDBJ databases">
        <title>Development of genomics and gene disruption for Polysphondylium violaceum indicates a role for the polyketide synthase stlB in stalk morphogenesis.</title>
        <authorList>
            <person name="Narita B."/>
            <person name="Kawabe Y."/>
            <person name="Kin K."/>
            <person name="Saito T."/>
            <person name="Gibbs R."/>
            <person name="Kuspa A."/>
            <person name="Muzny D."/>
            <person name="Queller D."/>
            <person name="Richards S."/>
            <person name="Strassman J."/>
            <person name="Sucgang R."/>
            <person name="Worley K."/>
            <person name="Schaap P."/>
        </authorList>
    </citation>
    <scope>NUCLEOTIDE SEQUENCE</scope>
    <source>
        <strain evidence="3">QSvi11</strain>
    </source>
</reference>
<feature type="signal peptide" evidence="1">
    <location>
        <begin position="1"/>
        <end position="23"/>
    </location>
</feature>
<name>A0A8J4PKP3_9MYCE</name>
<dbReference type="AlphaFoldDB" id="A0A8J4PKP3"/>
<feature type="domain" description="DUF7743" evidence="2">
    <location>
        <begin position="434"/>
        <end position="541"/>
    </location>
</feature>
<keyword evidence="1" id="KW-0732">Signal</keyword>
<keyword evidence="4" id="KW-1185">Reference proteome</keyword>
<feature type="non-terminal residue" evidence="3">
    <location>
        <position position="631"/>
    </location>
</feature>
<dbReference type="PROSITE" id="PS51257">
    <property type="entry name" value="PROKAR_LIPOPROTEIN"/>
    <property type="match status" value="1"/>
</dbReference>
<evidence type="ECO:0000259" key="2">
    <source>
        <dbReference type="Pfam" id="PF24893"/>
    </source>
</evidence>
<sequence>MYTRASFVLLGVIVFSLLVSCQAQNPILMTDFTDASALNKYSTPSLTTPTCSFSYSLLFSQQFNDGAIIIPLEFPISSTVLISSSANEYLYQVNTNLPTSATTFQVKALSNTQTNTFNINFKCETPPTTLDIQFFNNNTLYDSYSSTTYGPVLTFQVINFFKYGSPLDATFPSQTLVKREVTWFSENIYYIAFDYSVGANKWSDLYDDVIINIQYSENPSWAPASNHIIKSNYKSANNYTLEYSFFGLDSNSNTINKNIFPIVKFTTTENKPNLWYFKTNSPNLLNSRGLICMGNYTKGVIIQTIAKEGLLTDTLTFAYNNITHNMVEKSINYNYLGPTPTFTLIKTDTANRILSSSVTTDTQVPALFVMIKSGLNSLYVYNSDGIYPYGILLRTSNIYTRIDEFFVSILSNGPREFNYDGLVTSFDFGATGLYDTTPPNIQSIQQYRFGNINIFSVHITDDLSGFYRLQGIGDFTSLVSGNLQDGVYEFKLDLEKQFLLNNDLPLCDSAFSCKGLNLKYFKATDNSTFKLDEFKLVSEINRIYWKYNDIDVSEKGLNNVLYICSAIKTYQPHILPATGLRSYTEINSILGVYNNSNGCYQFIVPIHKNYITGNYNAYLWLGYAWEQFSYL</sequence>
<protein>
    <recommendedName>
        <fullName evidence="2">DUF7743 domain-containing protein</fullName>
    </recommendedName>
</protein>
<proteinExistence type="predicted"/>
<dbReference type="EMBL" id="AJWJ01001091">
    <property type="protein sequence ID" value="KAF2068269.1"/>
    <property type="molecule type" value="Genomic_DNA"/>
</dbReference>
<organism evidence="3 4">
    <name type="scientific">Polysphondylium violaceum</name>
    <dbReference type="NCBI Taxonomy" id="133409"/>
    <lineage>
        <taxon>Eukaryota</taxon>
        <taxon>Amoebozoa</taxon>
        <taxon>Evosea</taxon>
        <taxon>Eumycetozoa</taxon>
        <taxon>Dictyostelia</taxon>
        <taxon>Dictyosteliales</taxon>
        <taxon>Dictyosteliaceae</taxon>
        <taxon>Polysphondylium</taxon>
    </lineage>
</organism>
<gene>
    <name evidence="3" type="ORF">CYY_010406</name>
</gene>
<dbReference type="InterPro" id="IPR056645">
    <property type="entry name" value="DUF7743"/>
</dbReference>
<evidence type="ECO:0000256" key="1">
    <source>
        <dbReference type="SAM" id="SignalP"/>
    </source>
</evidence>
<evidence type="ECO:0000313" key="3">
    <source>
        <dbReference type="EMBL" id="KAF2068269.1"/>
    </source>
</evidence>
<evidence type="ECO:0000313" key="4">
    <source>
        <dbReference type="Proteomes" id="UP000695562"/>
    </source>
</evidence>
<dbReference type="Proteomes" id="UP000695562">
    <property type="component" value="Unassembled WGS sequence"/>
</dbReference>
<dbReference type="Pfam" id="PF24893">
    <property type="entry name" value="DUF7743"/>
    <property type="match status" value="1"/>
</dbReference>
<feature type="chain" id="PRO_5035293044" description="DUF7743 domain-containing protein" evidence="1">
    <location>
        <begin position="24"/>
        <end position="631"/>
    </location>
</feature>
<comment type="caution">
    <text evidence="3">The sequence shown here is derived from an EMBL/GenBank/DDBJ whole genome shotgun (WGS) entry which is preliminary data.</text>
</comment>